<dbReference type="GO" id="GO:0005634">
    <property type="term" value="C:nucleus"/>
    <property type="evidence" value="ECO:0007669"/>
    <property type="project" value="UniProtKB-SubCell"/>
</dbReference>
<dbReference type="Pfam" id="PF00172">
    <property type="entry name" value="Zn_clus"/>
    <property type="match status" value="1"/>
</dbReference>
<organism evidence="8 9">
    <name type="scientific">Purpureocillium lilacinum</name>
    <name type="common">Paecilomyces lilacinus</name>
    <dbReference type="NCBI Taxonomy" id="33203"/>
    <lineage>
        <taxon>Eukaryota</taxon>
        <taxon>Fungi</taxon>
        <taxon>Dikarya</taxon>
        <taxon>Ascomycota</taxon>
        <taxon>Pezizomycotina</taxon>
        <taxon>Sordariomycetes</taxon>
        <taxon>Hypocreomycetidae</taxon>
        <taxon>Hypocreales</taxon>
        <taxon>Ophiocordycipitaceae</taxon>
        <taxon>Purpureocillium</taxon>
    </lineage>
</organism>
<dbReference type="CDD" id="cd00067">
    <property type="entry name" value="GAL4"/>
    <property type="match status" value="1"/>
</dbReference>
<feature type="region of interest" description="Disordered" evidence="5">
    <location>
        <begin position="391"/>
        <end position="429"/>
    </location>
</feature>
<dbReference type="Pfam" id="PF04082">
    <property type="entry name" value="Fungal_trans"/>
    <property type="match status" value="1"/>
</dbReference>
<dbReference type="InterPro" id="IPR007219">
    <property type="entry name" value="XnlR_reg_dom"/>
</dbReference>
<dbReference type="GO" id="GO:0008270">
    <property type="term" value="F:zinc ion binding"/>
    <property type="evidence" value="ECO:0007669"/>
    <property type="project" value="InterPro"/>
</dbReference>
<dbReference type="PANTHER" id="PTHR46910">
    <property type="entry name" value="TRANSCRIPTION FACTOR PDR1"/>
    <property type="match status" value="1"/>
</dbReference>
<dbReference type="CDD" id="cd12148">
    <property type="entry name" value="fungal_TF_MHR"/>
    <property type="match status" value="1"/>
</dbReference>
<evidence type="ECO:0000313" key="8">
    <source>
        <dbReference type="EMBL" id="PWI76673.1"/>
    </source>
</evidence>
<dbReference type="Proteomes" id="UP000245956">
    <property type="component" value="Unassembled WGS sequence"/>
</dbReference>
<evidence type="ECO:0000256" key="2">
    <source>
        <dbReference type="ARBA" id="ARBA00022723"/>
    </source>
</evidence>
<reference evidence="8 9" key="1">
    <citation type="journal article" date="2016" name="Front. Microbiol.">
        <title>Genome and transcriptome sequences reveal the specific parasitism of the nematophagous Purpureocillium lilacinum 36-1.</title>
        <authorList>
            <person name="Xie J."/>
            <person name="Li S."/>
            <person name="Mo C."/>
            <person name="Xiao X."/>
            <person name="Peng D."/>
            <person name="Wang G."/>
            <person name="Xiao Y."/>
        </authorList>
    </citation>
    <scope>NUCLEOTIDE SEQUENCE [LARGE SCALE GENOMIC DNA]</scope>
    <source>
        <strain evidence="8 9">36-1</strain>
    </source>
</reference>
<sequence length="950" mass="104385">MYDPRQAVPAISLAPERVTLPSRFVIKARRRLFRQLLAGRGGCCGAEAGPGGVGERSKLDRGGVGPKLKRRLPYTEAQFHPGVHIGRLGCGKSTATDCFALKHIIAEAAVQKPKAGAGQWGAPGPPGSSFFNVPPVGWLPRLFPLPSQSFPEHSALTTRQPRPPPSTLRRVLYPFAAFTSVAWLPKGSEHPPHGAHEPPADQAPAGVAGLQCLSSDQVQGGREPLIPSSHRRSWLLTTHARPQCDGNRPTCERCAKCNAECVYTQSGRDKRMDRQEERKANMALRSRVKELEAQLAAAGLGPQSADAPSSAYSHMQPLDRDKSPGQTSHGGFSDVGSKATAQTPESTADAIATGLFDHPPVVDIGYFGSSSNHAFFWSLSASIENVSHRSTVRYQEPSRQGQATEADEASRAPPLPMMPPSAYRNLQPDDDSFPGRALAVEWTTRFFDTVGAVLPYVSESQVLREIDVIDARDQGWQMSQRSAQALLSIIFAQALQTLDDRSPEPYYRRALGLLDEKTLYIPTVDSLQALLLLASFQQNTQRSMESWVPHYLAMRVAYQLGIHAPASYEYLAVQDKEIRARLWFAVVNQDRIMTAGLARPALIPLQNVRMDLLELLDPARPSRTTDGSCSRESLIYFRHLTALHEILGVTVDSLYSSNISSSHRLALGDLVARTIDLSWKLEQWREGIAPPGIITSNADFSVFSAAAMDQERYTILLSIFHYRAMMLIHGSLLMRVLERITSTGETASSGVLQDAALSLLKNYLWALREWLQLVTSLLQHRRVFLNCNAVWWTCNYMMLSTSIHSFAFWLLAANLRFSIGTIGIATPDAEAMLRTSLDTLRALGGTSIMSRKAHRCLHRYLNFLKNIAFGVDDQIHDPAPTAATVPEGIEWSQPTPGGANGLPQEFRPEVISSCIDEMFGAVGQDDFMGTGFLTMGQHEGISDFDAAGFI</sequence>
<feature type="region of interest" description="Disordered" evidence="5">
    <location>
        <begin position="299"/>
        <end position="345"/>
    </location>
</feature>
<evidence type="ECO:0000313" key="9">
    <source>
        <dbReference type="Proteomes" id="UP000245956"/>
    </source>
</evidence>
<dbReference type="InterPro" id="IPR050987">
    <property type="entry name" value="AtrR-like"/>
</dbReference>
<accession>A0A2U3EQ98</accession>
<evidence type="ECO:0000256" key="4">
    <source>
        <dbReference type="ARBA" id="ARBA00023242"/>
    </source>
</evidence>
<keyword evidence="2" id="KW-0479">Metal-binding</keyword>
<dbReference type="InterPro" id="IPR001138">
    <property type="entry name" value="Zn2Cys6_DnaBD"/>
</dbReference>
<evidence type="ECO:0000256" key="1">
    <source>
        <dbReference type="ARBA" id="ARBA00004123"/>
    </source>
</evidence>
<comment type="subcellular location">
    <subcellularLocation>
        <location evidence="1">Nucleus</location>
    </subcellularLocation>
</comment>
<gene>
    <name evidence="8" type="ORF">PCL_03867</name>
</gene>
<dbReference type="EMBL" id="LCWV01000001">
    <property type="protein sequence ID" value="PWI76673.1"/>
    <property type="molecule type" value="Genomic_DNA"/>
</dbReference>
<evidence type="ECO:0000259" key="7">
    <source>
        <dbReference type="Pfam" id="PF04082"/>
    </source>
</evidence>
<evidence type="ECO:0000256" key="3">
    <source>
        <dbReference type="ARBA" id="ARBA00023125"/>
    </source>
</evidence>
<dbReference type="Gene3D" id="4.10.240.10">
    <property type="entry name" value="Zn(2)-C6 fungal-type DNA-binding domain"/>
    <property type="match status" value="1"/>
</dbReference>
<dbReference type="InterPro" id="IPR036864">
    <property type="entry name" value="Zn2-C6_fun-type_DNA-bd_sf"/>
</dbReference>
<proteinExistence type="predicted"/>
<comment type="caution">
    <text evidence="8">The sequence shown here is derived from an EMBL/GenBank/DDBJ whole genome shotgun (WGS) entry which is preliminary data.</text>
</comment>
<protein>
    <submittedName>
        <fullName evidence="8">Transcription factor</fullName>
    </submittedName>
</protein>
<dbReference type="GO" id="GO:0006351">
    <property type="term" value="P:DNA-templated transcription"/>
    <property type="evidence" value="ECO:0007669"/>
    <property type="project" value="InterPro"/>
</dbReference>
<dbReference type="GO" id="GO:0003677">
    <property type="term" value="F:DNA binding"/>
    <property type="evidence" value="ECO:0007669"/>
    <property type="project" value="UniProtKB-KW"/>
</dbReference>
<feature type="domain" description="Zn(2)-C6 fungal-type" evidence="6">
    <location>
        <begin position="243"/>
        <end position="266"/>
    </location>
</feature>
<dbReference type="PANTHER" id="PTHR46910:SF3">
    <property type="entry name" value="HALOTOLERANCE PROTEIN 9-RELATED"/>
    <property type="match status" value="1"/>
</dbReference>
<keyword evidence="3" id="KW-0238">DNA-binding</keyword>
<dbReference type="GO" id="GO:0000981">
    <property type="term" value="F:DNA-binding transcription factor activity, RNA polymerase II-specific"/>
    <property type="evidence" value="ECO:0007669"/>
    <property type="project" value="InterPro"/>
</dbReference>
<dbReference type="AlphaFoldDB" id="A0A2U3EQ98"/>
<keyword evidence="4" id="KW-0539">Nucleus</keyword>
<feature type="compositionally biased region" description="Polar residues" evidence="5">
    <location>
        <begin position="391"/>
        <end position="403"/>
    </location>
</feature>
<evidence type="ECO:0000259" key="6">
    <source>
        <dbReference type="Pfam" id="PF00172"/>
    </source>
</evidence>
<feature type="domain" description="Xylanolytic transcriptional activator regulatory" evidence="7">
    <location>
        <begin position="445"/>
        <end position="685"/>
    </location>
</feature>
<evidence type="ECO:0000256" key="5">
    <source>
        <dbReference type="SAM" id="MobiDB-lite"/>
    </source>
</evidence>
<name>A0A2U3EQ98_PURLI</name>